<evidence type="ECO:0000256" key="2">
    <source>
        <dbReference type="ARBA" id="ARBA00023284"/>
    </source>
</evidence>
<dbReference type="STRING" id="1324957.K933_10210"/>
<keyword evidence="2" id="KW-0676">Redox-active center</keyword>
<dbReference type="PANTHER" id="PTHR43110:SF1">
    <property type="entry name" value="THIOL PEROXIDASE"/>
    <property type="match status" value="1"/>
</dbReference>
<dbReference type="Pfam" id="PF00578">
    <property type="entry name" value="AhpC-TSA"/>
    <property type="match status" value="1"/>
</dbReference>
<dbReference type="EMBL" id="ASGZ01000033">
    <property type="protein sequence ID" value="ESP88176.1"/>
    <property type="molecule type" value="Genomic_DNA"/>
</dbReference>
<evidence type="ECO:0000256" key="1">
    <source>
        <dbReference type="ARBA" id="ARBA00023002"/>
    </source>
</evidence>
<dbReference type="SUPFAM" id="SSF52833">
    <property type="entry name" value="Thioredoxin-like"/>
    <property type="match status" value="1"/>
</dbReference>
<sequence>MPDEGDDAPDFTAPLVTDDIEEATLSERLDEDAPVVLAFFPGAFTPPCREEMAQFQADIDRYRDLGATLYGVSVDTPFAQQEFKEQEGFEFGMVSDTNKQIVDDYDVRIDMEDIGYYGLANRAVFVVDADGEVTYKWVADDPETQPDFDAVAEAVEAA</sequence>
<dbReference type="InterPro" id="IPR013766">
    <property type="entry name" value="Thioredoxin_domain"/>
</dbReference>
<dbReference type="PATRIC" id="fig|1324957.4.peg.2072"/>
<dbReference type="InterPro" id="IPR050455">
    <property type="entry name" value="Tpx_Peroxidase_subfamily"/>
</dbReference>
<gene>
    <name evidence="5" type="ORF">K933_10210</name>
</gene>
<dbReference type="RefSeq" id="WP_023394625.1">
    <property type="nucleotide sequence ID" value="NZ_ASGZ01000033.1"/>
</dbReference>
<dbReference type="InterPro" id="IPR000866">
    <property type="entry name" value="AhpC/TSA"/>
</dbReference>
<dbReference type="Gene3D" id="3.40.30.10">
    <property type="entry name" value="Glutaredoxin"/>
    <property type="match status" value="1"/>
</dbReference>
<dbReference type="AlphaFoldDB" id="V4GSU8"/>
<proteinExistence type="predicted"/>
<dbReference type="OrthoDB" id="6924at2157"/>
<keyword evidence="6" id="KW-1185">Reference proteome</keyword>
<feature type="domain" description="Thioredoxin" evidence="4">
    <location>
        <begin position="2"/>
        <end position="158"/>
    </location>
</feature>
<evidence type="ECO:0000313" key="6">
    <source>
        <dbReference type="Proteomes" id="UP000017840"/>
    </source>
</evidence>
<reference evidence="5 6" key="1">
    <citation type="journal article" date="2013" name="Genome Announc.">
        <title>Draft Genome Sequence of 'Candidatus Halobonum tyrrellensis' Strain G22, Isolated from the Hypersaline Waters of Lake Tyrrell, Australia.</title>
        <authorList>
            <person name="Ugalde J.A."/>
            <person name="Narasingarao P."/>
            <person name="Kuo S."/>
            <person name="Podell S."/>
            <person name="Allen E.E."/>
        </authorList>
    </citation>
    <scope>NUCLEOTIDE SEQUENCE [LARGE SCALE GENOMIC DNA]</scope>
    <source>
        <strain evidence="5 6">G22</strain>
    </source>
</reference>
<dbReference type="GO" id="GO:0016209">
    <property type="term" value="F:antioxidant activity"/>
    <property type="evidence" value="ECO:0007669"/>
    <property type="project" value="InterPro"/>
</dbReference>
<evidence type="ECO:0000313" key="5">
    <source>
        <dbReference type="EMBL" id="ESP88176.1"/>
    </source>
</evidence>
<organism evidence="5 6">
    <name type="scientific">Candidatus Halobonum tyrrellensis G22</name>
    <dbReference type="NCBI Taxonomy" id="1324957"/>
    <lineage>
        <taxon>Archaea</taxon>
        <taxon>Methanobacteriati</taxon>
        <taxon>Methanobacteriota</taxon>
        <taxon>Stenosarchaea group</taxon>
        <taxon>Halobacteria</taxon>
        <taxon>Halobacteriales</taxon>
        <taxon>Haloferacaceae</taxon>
        <taxon>Candidatus Halobonum</taxon>
    </lineage>
</organism>
<dbReference type="PIRSF" id="PIRSF000239">
    <property type="entry name" value="AHPC"/>
    <property type="match status" value="1"/>
</dbReference>
<dbReference type="InterPro" id="IPR036249">
    <property type="entry name" value="Thioredoxin-like_sf"/>
</dbReference>
<keyword evidence="1" id="KW-0560">Oxidoreductase</keyword>
<protein>
    <submittedName>
        <fullName evidence="5">Alkyl hydroperoxide reductase</fullName>
    </submittedName>
</protein>
<evidence type="ECO:0000259" key="4">
    <source>
        <dbReference type="PROSITE" id="PS51352"/>
    </source>
</evidence>
<evidence type="ECO:0000256" key="3">
    <source>
        <dbReference type="PIRSR" id="PIRSR000239-1"/>
    </source>
</evidence>
<accession>V4GSU8</accession>
<dbReference type="eggNOG" id="arCOG00310">
    <property type="taxonomic scope" value="Archaea"/>
</dbReference>
<dbReference type="InterPro" id="IPR024706">
    <property type="entry name" value="Peroxiredoxin_AhpC-typ"/>
</dbReference>
<dbReference type="Proteomes" id="UP000017840">
    <property type="component" value="Unassembled WGS sequence"/>
</dbReference>
<name>V4GSU8_9EURY</name>
<dbReference type="PANTHER" id="PTHR43110">
    <property type="entry name" value="THIOL PEROXIDASE"/>
    <property type="match status" value="1"/>
</dbReference>
<feature type="active site" description="Cysteine sulfenic acid (-SOH) intermediate; for peroxidase activity" evidence="3">
    <location>
        <position position="48"/>
    </location>
</feature>
<dbReference type="PROSITE" id="PS51352">
    <property type="entry name" value="THIOREDOXIN_2"/>
    <property type="match status" value="1"/>
</dbReference>
<dbReference type="GO" id="GO:0016491">
    <property type="term" value="F:oxidoreductase activity"/>
    <property type="evidence" value="ECO:0007669"/>
    <property type="project" value="UniProtKB-KW"/>
</dbReference>
<comment type="caution">
    <text evidence="5">The sequence shown here is derived from an EMBL/GenBank/DDBJ whole genome shotgun (WGS) entry which is preliminary data.</text>
</comment>